<dbReference type="EMBL" id="JAAIVB010000045">
    <property type="protein sequence ID" value="NEX62131.1"/>
    <property type="molecule type" value="Genomic_DNA"/>
</dbReference>
<dbReference type="Proteomes" id="UP000482155">
    <property type="component" value="Unassembled WGS sequence"/>
</dbReference>
<name>A0A6B3SN28_9BURK</name>
<protein>
    <submittedName>
        <fullName evidence="4">Response regulator</fullName>
    </submittedName>
</protein>
<feature type="domain" description="Response regulatory" evidence="3">
    <location>
        <begin position="5"/>
        <end position="120"/>
    </location>
</feature>
<evidence type="ECO:0000256" key="1">
    <source>
        <dbReference type="ARBA" id="ARBA00022553"/>
    </source>
</evidence>
<feature type="modified residue" description="4-aspartylphosphate" evidence="2">
    <location>
        <position position="55"/>
    </location>
</feature>
<dbReference type="PANTHER" id="PTHR44591">
    <property type="entry name" value="STRESS RESPONSE REGULATOR PROTEIN 1"/>
    <property type="match status" value="1"/>
</dbReference>
<keyword evidence="1 2" id="KW-0597">Phosphoprotein</keyword>
<proteinExistence type="predicted"/>
<dbReference type="InterPro" id="IPR050595">
    <property type="entry name" value="Bact_response_regulator"/>
</dbReference>
<dbReference type="RefSeq" id="WP_163964044.1">
    <property type="nucleotide sequence ID" value="NZ_JAAIVB010000045.1"/>
</dbReference>
<dbReference type="SMART" id="SM00448">
    <property type="entry name" value="REC"/>
    <property type="match status" value="1"/>
</dbReference>
<dbReference type="AlphaFoldDB" id="A0A6B3SN28"/>
<evidence type="ECO:0000313" key="5">
    <source>
        <dbReference type="Proteomes" id="UP000482155"/>
    </source>
</evidence>
<dbReference type="Gene3D" id="3.40.50.2300">
    <property type="match status" value="1"/>
</dbReference>
<dbReference type="InterPro" id="IPR011006">
    <property type="entry name" value="CheY-like_superfamily"/>
</dbReference>
<dbReference type="InterPro" id="IPR001789">
    <property type="entry name" value="Sig_transdc_resp-reg_receiver"/>
</dbReference>
<accession>A0A6B3SN28</accession>
<gene>
    <name evidence="4" type="ORF">G3574_13660</name>
</gene>
<evidence type="ECO:0000313" key="4">
    <source>
        <dbReference type="EMBL" id="NEX62131.1"/>
    </source>
</evidence>
<reference evidence="4 5" key="1">
    <citation type="submission" date="2020-02" db="EMBL/GenBank/DDBJ databases">
        <authorList>
            <person name="Kim M.K."/>
        </authorList>
    </citation>
    <scope>NUCLEOTIDE SEQUENCE [LARGE SCALE GENOMIC DNA]</scope>
    <source>
        <strain evidence="4 5">17J57-3</strain>
    </source>
</reference>
<keyword evidence="5" id="KW-1185">Reference proteome</keyword>
<organism evidence="4 5">
    <name type="scientific">Noviherbaspirillum galbum</name>
    <dbReference type="NCBI Taxonomy" id="2709383"/>
    <lineage>
        <taxon>Bacteria</taxon>
        <taxon>Pseudomonadati</taxon>
        <taxon>Pseudomonadota</taxon>
        <taxon>Betaproteobacteria</taxon>
        <taxon>Burkholderiales</taxon>
        <taxon>Oxalobacteraceae</taxon>
        <taxon>Noviherbaspirillum</taxon>
    </lineage>
</organism>
<dbReference type="PANTHER" id="PTHR44591:SF3">
    <property type="entry name" value="RESPONSE REGULATORY DOMAIN-CONTAINING PROTEIN"/>
    <property type="match status" value="1"/>
</dbReference>
<dbReference type="PROSITE" id="PS50110">
    <property type="entry name" value="RESPONSE_REGULATORY"/>
    <property type="match status" value="1"/>
</dbReference>
<dbReference type="SUPFAM" id="SSF52172">
    <property type="entry name" value="CheY-like"/>
    <property type="match status" value="1"/>
</dbReference>
<sequence>MTPRSILIVEDDKDLRESLLDLLVIEGFSVVAAGNGEEALQVLRKGGSFGLVLLDIMMPVMDGVAFMHAFENEFPHLIGTTPIVVLSVLAGQVHLPDWVTDAVAKPTSLDKLVELCERCFYTLH</sequence>
<evidence type="ECO:0000256" key="2">
    <source>
        <dbReference type="PROSITE-ProRule" id="PRU00169"/>
    </source>
</evidence>
<dbReference type="Pfam" id="PF00072">
    <property type="entry name" value="Response_reg"/>
    <property type="match status" value="1"/>
</dbReference>
<evidence type="ECO:0000259" key="3">
    <source>
        <dbReference type="PROSITE" id="PS50110"/>
    </source>
</evidence>
<comment type="caution">
    <text evidence="4">The sequence shown here is derived from an EMBL/GenBank/DDBJ whole genome shotgun (WGS) entry which is preliminary data.</text>
</comment>
<dbReference type="GO" id="GO:0000160">
    <property type="term" value="P:phosphorelay signal transduction system"/>
    <property type="evidence" value="ECO:0007669"/>
    <property type="project" value="InterPro"/>
</dbReference>